<accession>A0A8S5VBK3</accession>
<name>A0A8S5VBK3_9CAUD</name>
<organism evidence="1">
    <name type="scientific">Siphoviridae sp. ctmJp3</name>
    <dbReference type="NCBI Taxonomy" id="2825650"/>
    <lineage>
        <taxon>Viruses</taxon>
        <taxon>Duplodnaviria</taxon>
        <taxon>Heunggongvirae</taxon>
        <taxon>Uroviricota</taxon>
        <taxon>Caudoviricetes</taxon>
    </lineage>
</organism>
<reference evidence="1" key="1">
    <citation type="journal article" date="2021" name="Proc. Natl. Acad. Sci. U.S.A.">
        <title>A Catalog of Tens of Thousands of Viruses from Human Metagenomes Reveals Hidden Associations with Chronic Diseases.</title>
        <authorList>
            <person name="Tisza M.J."/>
            <person name="Buck C.B."/>
        </authorList>
    </citation>
    <scope>NUCLEOTIDE SEQUENCE</scope>
    <source>
        <strain evidence="1">CtmJp3</strain>
    </source>
</reference>
<proteinExistence type="predicted"/>
<protein>
    <submittedName>
        <fullName evidence="1">Large Terminase</fullName>
    </submittedName>
</protein>
<evidence type="ECO:0000313" key="1">
    <source>
        <dbReference type="EMBL" id="DAG04093.1"/>
    </source>
</evidence>
<dbReference type="EMBL" id="BK016238">
    <property type="protein sequence ID" value="DAG04093.1"/>
    <property type="molecule type" value="Genomic_DNA"/>
</dbReference>
<sequence length="217" mass="24755">MSEHELWLENPSKGTEVCLGFDGSENDDWTCIKAETREGFIFTPRYGEDRRPTIWNPKTWGGRIPRSEVNAAMDELNDRYKIVRAYCDPGFRDEVSWESQIEAWDSQYGPKKYIPWSMSGSSRITAVWEALKRFESDLEHHAITQDGCPITITHMRNARRFAKSGERYGLGKPKQTRKIDAAVTSVLAHEAACDARAAGWGRKRKAYLLTGSTTRGF</sequence>